<keyword evidence="6" id="KW-1185">Reference proteome</keyword>
<evidence type="ECO:0000256" key="3">
    <source>
        <dbReference type="RuleBase" id="RU003476"/>
    </source>
</evidence>
<comment type="cofactor">
    <cofactor evidence="1">
        <name>Mg(2+)</name>
        <dbReference type="ChEBI" id="CHEBI:18420"/>
    </cofactor>
</comment>
<dbReference type="Pfam" id="PF00293">
    <property type="entry name" value="NUDIX"/>
    <property type="match status" value="1"/>
</dbReference>
<dbReference type="RefSeq" id="WP_167071969.1">
    <property type="nucleotide sequence ID" value="NZ_JAAOZC010000001.1"/>
</dbReference>
<accession>A0ABX0TTR7</accession>
<protein>
    <submittedName>
        <fullName evidence="5">NUDIX family NTP pyrophosphohydrolase</fullName>
    </submittedName>
</protein>
<dbReference type="InterPro" id="IPR020476">
    <property type="entry name" value="Nudix_hydrolase"/>
</dbReference>
<evidence type="ECO:0000256" key="1">
    <source>
        <dbReference type="ARBA" id="ARBA00001946"/>
    </source>
</evidence>
<dbReference type="PRINTS" id="PR00502">
    <property type="entry name" value="NUDIXFAMILY"/>
</dbReference>
<evidence type="ECO:0000256" key="2">
    <source>
        <dbReference type="ARBA" id="ARBA00022801"/>
    </source>
</evidence>
<dbReference type="Gene3D" id="3.90.79.10">
    <property type="entry name" value="Nucleoside Triphosphate Pyrophosphohydrolase"/>
    <property type="match status" value="1"/>
</dbReference>
<dbReference type="PROSITE" id="PS51462">
    <property type="entry name" value="NUDIX"/>
    <property type="match status" value="1"/>
</dbReference>
<dbReference type="InterPro" id="IPR000086">
    <property type="entry name" value="NUDIX_hydrolase_dom"/>
</dbReference>
<evidence type="ECO:0000313" key="5">
    <source>
        <dbReference type="EMBL" id="NIJ07165.1"/>
    </source>
</evidence>
<comment type="similarity">
    <text evidence="3">Belongs to the Nudix hydrolase family.</text>
</comment>
<sequence>MPKRSAGVLLYRRDGDGLRVLLVHPGGPYWRSRDIGAWQIPKGMIEPDESAEDAARREAAEELGVEIRAPLVPLADVRQAGGKIVVAFAVEQDLDAAAIRSNMFDLEWPPRSGTLKSFPEVDEARWMTIPQARERMLTSQLPLLDALEALGSEP</sequence>
<comment type="caution">
    <text evidence="5">The sequence shown here is derived from an EMBL/GenBank/DDBJ whole genome shotgun (WGS) entry which is preliminary data.</text>
</comment>
<feature type="domain" description="Nudix hydrolase" evidence="4">
    <location>
        <begin position="1"/>
        <end position="151"/>
    </location>
</feature>
<dbReference type="PANTHER" id="PTHR21340">
    <property type="entry name" value="DIADENOSINE 5,5-P1,P4-TETRAPHOSPHATE PYROPHOSPHOHYDROLASE MUTT"/>
    <property type="match status" value="1"/>
</dbReference>
<evidence type="ECO:0000259" key="4">
    <source>
        <dbReference type="PROSITE" id="PS51462"/>
    </source>
</evidence>
<dbReference type="EMBL" id="JAAOZC010000001">
    <property type="protein sequence ID" value="NIJ07165.1"/>
    <property type="molecule type" value="Genomic_DNA"/>
</dbReference>
<dbReference type="InterPro" id="IPR015797">
    <property type="entry name" value="NUDIX_hydrolase-like_dom_sf"/>
</dbReference>
<dbReference type="CDD" id="cd04662">
    <property type="entry name" value="NUDIX_Hydrolase"/>
    <property type="match status" value="1"/>
</dbReference>
<dbReference type="PANTHER" id="PTHR21340:SF7">
    <property type="entry name" value="NUDIX HYDROLASE DOMAIN-CONTAINING PROTEIN"/>
    <property type="match status" value="1"/>
</dbReference>
<reference evidence="5 6" key="1">
    <citation type="submission" date="2020-03" db="EMBL/GenBank/DDBJ databases">
        <title>Genomic Encyclopedia of Type Strains, Phase III (KMG-III): the genomes of soil and plant-associated and newly described type strains.</title>
        <authorList>
            <person name="Whitman W."/>
        </authorList>
    </citation>
    <scope>NUCLEOTIDE SEQUENCE [LARGE SCALE GENOMIC DNA]</scope>
    <source>
        <strain evidence="5 6">CECT 8804</strain>
    </source>
</reference>
<dbReference type="SUPFAM" id="SSF55811">
    <property type="entry name" value="Nudix"/>
    <property type="match status" value="1"/>
</dbReference>
<evidence type="ECO:0000313" key="6">
    <source>
        <dbReference type="Proteomes" id="UP000727456"/>
    </source>
</evidence>
<dbReference type="Proteomes" id="UP000727456">
    <property type="component" value="Unassembled WGS sequence"/>
</dbReference>
<organism evidence="5 6">
    <name type="scientific">Sphingomonas vulcanisoli</name>
    <dbReference type="NCBI Taxonomy" id="1658060"/>
    <lineage>
        <taxon>Bacteria</taxon>
        <taxon>Pseudomonadati</taxon>
        <taxon>Pseudomonadota</taxon>
        <taxon>Alphaproteobacteria</taxon>
        <taxon>Sphingomonadales</taxon>
        <taxon>Sphingomonadaceae</taxon>
        <taxon>Sphingomonas</taxon>
    </lineage>
</organism>
<dbReference type="PROSITE" id="PS00893">
    <property type="entry name" value="NUDIX_BOX"/>
    <property type="match status" value="1"/>
</dbReference>
<proteinExistence type="inferred from homology"/>
<keyword evidence="2 3" id="KW-0378">Hydrolase</keyword>
<gene>
    <name evidence="5" type="ORF">FHS31_000747</name>
</gene>
<dbReference type="InterPro" id="IPR051325">
    <property type="entry name" value="Nudix_hydrolase_domain"/>
</dbReference>
<name>A0ABX0TTR7_9SPHN</name>
<dbReference type="InterPro" id="IPR020084">
    <property type="entry name" value="NUDIX_hydrolase_CS"/>
</dbReference>